<dbReference type="PANTHER" id="PTHR37984">
    <property type="entry name" value="PROTEIN CBG26694"/>
    <property type="match status" value="1"/>
</dbReference>
<dbReference type="Pfam" id="PF00098">
    <property type="entry name" value="zf-CCHC"/>
    <property type="match status" value="1"/>
</dbReference>
<keyword evidence="3" id="KW-0540">Nuclease</keyword>
<dbReference type="InterPro" id="IPR043502">
    <property type="entry name" value="DNA/RNA_pol_sf"/>
</dbReference>
<dbReference type="InterPro" id="IPR050951">
    <property type="entry name" value="Retrovirus_Pol_polyprotein"/>
</dbReference>
<feature type="domain" description="CCHC-type" evidence="6">
    <location>
        <begin position="208"/>
        <end position="224"/>
    </location>
</feature>
<dbReference type="Gene3D" id="3.10.10.10">
    <property type="entry name" value="HIV Type 1 Reverse Transcriptase, subunit A, domain 1"/>
    <property type="match status" value="1"/>
</dbReference>
<dbReference type="Pfam" id="PF00078">
    <property type="entry name" value="RVT_1"/>
    <property type="match status" value="1"/>
</dbReference>
<dbReference type="EMBL" id="UYJE01009613">
    <property type="protein sequence ID" value="VDI74906.1"/>
    <property type="molecule type" value="Genomic_DNA"/>
</dbReference>
<proteinExistence type="predicted"/>
<dbReference type="PROSITE" id="PS50158">
    <property type="entry name" value="ZF_CCHC"/>
    <property type="match status" value="2"/>
</dbReference>
<dbReference type="GO" id="GO:0008270">
    <property type="term" value="F:zinc ion binding"/>
    <property type="evidence" value="ECO:0007669"/>
    <property type="project" value="UniProtKB-KW"/>
</dbReference>
<dbReference type="SUPFAM" id="SSF57756">
    <property type="entry name" value="Retrovirus zinc finger-like domains"/>
    <property type="match status" value="1"/>
</dbReference>
<evidence type="ECO:0000256" key="4">
    <source>
        <dbReference type="ARBA" id="ARBA00022759"/>
    </source>
</evidence>
<dbReference type="InterPro" id="IPR036875">
    <property type="entry name" value="Znf_CCHC_sf"/>
</dbReference>
<feature type="domain" description="CCHC-type" evidence="6">
    <location>
        <begin position="189"/>
        <end position="202"/>
    </location>
</feature>
<evidence type="ECO:0000313" key="8">
    <source>
        <dbReference type="EMBL" id="VDI74906.1"/>
    </source>
</evidence>
<dbReference type="PROSITE" id="PS50878">
    <property type="entry name" value="RT_POL"/>
    <property type="match status" value="1"/>
</dbReference>
<dbReference type="InterPro" id="IPR000477">
    <property type="entry name" value="RT_dom"/>
</dbReference>
<gene>
    <name evidence="8" type="ORF">MGAL_10B026359</name>
</gene>
<name>A0A8B6H707_MYTGA</name>
<accession>A0A8B6H707</accession>
<dbReference type="SMART" id="SM00343">
    <property type="entry name" value="ZnF_C2HC"/>
    <property type="match status" value="2"/>
</dbReference>
<keyword evidence="5" id="KW-0863">Zinc-finger</keyword>
<keyword evidence="9" id="KW-1185">Reference proteome</keyword>
<organism evidence="8 9">
    <name type="scientific">Mytilus galloprovincialis</name>
    <name type="common">Mediterranean mussel</name>
    <dbReference type="NCBI Taxonomy" id="29158"/>
    <lineage>
        <taxon>Eukaryota</taxon>
        <taxon>Metazoa</taxon>
        <taxon>Spiralia</taxon>
        <taxon>Lophotrochozoa</taxon>
        <taxon>Mollusca</taxon>
        <taxon>Bivalvia</taxon>
        <taxon>Autobranchia</taxon>
        <taxon>Pteriomorphia</taxon>
        <taxon>Mytilida</taxon>
        <taxon>Mytiloidea</taxon>
        <taxon>Mytilidae</taxon>
        <taxon>Mytilinae</taxon>
        <taxon>Mytilus</taxon>
    </lineage>
</organism>
<dbReference type="GO" id="GO:0003676">
    <property type="term" value="F:nucleic acid binding"/>
    <property type="evidence" value="ECO:0007669"/>
    <property type="project" value="InterPro"/>
</dbReference>
<dbReference type="GO" id="GO:0004519">
    <property type="term" value="F:endonuclease activity"/>
    <property type="evidence" value="ECO:0007669"/>
    <property type="project" value="UniProtKB-KW"/>
</dbReference>
<keyword evidence="5" id="KW-0479">Metal-binding</keyword>
<dbReference type="InterPro" id="IPR021109">
    <property type="entry name" value="Peptidase_aspartic_dom_sf"/>
</dbReference>
<dbReference type="PANTHER" id="PTHR37984:SF5">
    <property type="entry name" value="PROTEIN NYNRIN-LIKE"/>
    <property type="match status" value="1"/>
</dbReference>
<evidence type="ECO:0000256" key="1">
    <source>
        <dbReference type="ARBA" id="ARBA00022679"/>
    </source>
</evidence>
<evidence type="ECO:0000256" key="5">
    <source>
        <dbReference type="PROSITE-ProRule" id="PRU00047"/>
    </source>
</evidence>
<evidence type="ECO:0000259" key="7">
    <source>
        <dbReference type="PROSITE" id="PS50878"/>
    </source>
</evidence>
<dbReference type="Proteomes" id="UP000596742">
    <property type="component" value="Unassembled WGS sequence"/>
</dbReference>
<dbReference type="Gene3D" id="3.30.70.270">
    <property type="match status" value="2"/>
</dbReference>
<protein>
    <recommendedName>
        <fullName evidence="10">Reverse transcriptase domain-containing protein</fullName>
    </recommendedName>
</protein>
<feature type="domain" description="Reverse transcriptase" evidence="7">
    <location>
        <begin position="453"/>
        <end position="631"/>
    </location>
</feature>
<dbReference type="SUPFAM" id="SSF50630">
    <property type="entry name" value="Acid proteases"/>
    <property type="match status" value="1"/>
</dbReference>
<dbReference type="InterPro" id="IPR001878">
    <property type="entry name" value="Znf_CCHC"/>
</dbReference>
<dbReference type="OrthoDB" id="6118828at2759"/>
<dbReference type="Gene3D" id="2.40.70.10">
    <property type="entry name" value="Acid Proteases"/>
    <property type="match status" value="1"/>
</dbReference>
<dbReference type="GO" id="GO:0016779">
    <property type="term" value="F:nucleotidyltransferase activity"/>
    <property type="evidence" value="ECO:0007669"/>
    <property type="project" value="UniProtKB-KW"/>
</dbReference>
<evidence type="ECO:0000259" key="6">
    <source>
        <dbReference type="PROSITE" id="PS50158"/>
    </source>
</evidence>
<evidence type="ECO:0008006" key="10">
    <source>
        <dbReference type="Google" id="ProtNLM"/>
    </source>
</evidence>
<keyword evidence="5" id="KW-0862">Zinc</keyword>
<evidence type="ECO:0000256" key="2">
    <source>
        <dbReference type="ARBA" id="ARBA00022695"/>
    </source>
</evidence>
<dbReference type="AlphaFoldDB" id="A0A8B6H707"/>
<dbReference type="Gene3D" id="4.10.60.10">
    <property type="entry name" value="Zinc finger, CCHC-type"/>
    <property type="match status" value="1"/>
</dbReference>
<dbReference type="SUPFAM" id="SSF56672">
    <property type="entry name" value="DNA/RNA polymerases"/>
    <property type="match status" value="1"/>
</dbReference>
<dbReference type="InterPro" id="IPR043128">
    <property type="entry name" value="Rev_trsase/Diguanyl_cyclase"/>
</dbReference>
<keyword evidence="1" id="KW-0808">Transferase</keyword>
<dbReference type="CDD" id="cd01647">
    <property type="entry name" value="RT_LTR"/>
    <property type="match status" value="1"/>
</dbReference>
<keyword evidence="2" id="KW-0548">Nucleotidyltransferase</keyword>
<sequence length="683" mass="78594">MPTYGRIEEFKFENNFEEYTERLEEYFLANEIDDDDKKKSIFLTVCGEKTYSLLRNLCAPAKPNTKTFDNLKEVLTDHLRPKPLIIAERYKFHQRKQESHEKVRDYLANLRKLADTCQFNAFLEEALRDRLVCGLYSKTIQRKLLSESELDLKKAFEIAVGIEAAEKETNEFRNEVSTTHKVTMRSSECYRCGKSGHNADSCFYKNSRCHKCKEIGHISRKCRKSFPKNENQDKVKKQYKKNTKFKAKPSKVHQIEENSESEPEENSGWEVFTVKTCRTSDNKELKLDVKIEDIDYVMELDTGAAVSIIGEENYKKYFSHIKLQQSNVKLNTYTGDPITVIGEITVNVVYDKQTELLPLIVVKEGPSLFGRNWLSKITVDWKHIRSVITPSSVKDKVNKLMQMDVFKDELGTVKGMQASLKLKEEAVPKFFKPRPIPYALRDKVADEIKRLEKQGILEKIKFSEWGAPIVPVMKPDGSVRICGDYKVTINSCLEVPQYPLPKAEDLFSRLNGGKKFSKLDLSQAYQQLLLCENSRNLVTINTHLGLYRYTRLPFGAASSPAIFQEFMDKVLEGLNGVGCILDDLIITGKSDEEHLKNLELVLKRLSEYGLRLKKSKCSLMKSEVEYFAFIVNKDGIQPSPKKVEAMVKVPEPENVKELQSYLGLVNYYRKFIPDMSTVLQPVK</sequence>
<keyword evidence="4" id="KW-0255">Endonuclease</keyword>
<evidence type="ECO:0000313" key="9">
    <source>
        <dbReference type="Proteomes" id="UP000596742"/>
    </source>
</evidence>
<evidence type="ECO:0000256" key="3">
    <source>
        <dbReference type="ARBA" id="ARBA00022722"/>
    </source>
</evidence>
<reference evidence="8" key="1">
    <citation type="submission" date="2018-11" db="EMBL/GenBank/DDBJ databases">
        <authorList>
            <person name="Alioto T."/>
            <person name="Alioto T."/>
        </authorList>
    </citation>
    <scope>NUCLEOTIDE SEQUENCE</scope>
</reference>
<keyword evidence="4" id="KW-0378">Hydrolase</keyword>
<comment type="caution">
    <text evidence="8">The sequence shown here is derived from an EMBL/GenBank/DDBJ whole genome shotgun (WGS) entry which is preliminary data.</text>
</comment>